<name>A0A3P7IJ41_STRVU</name>
<keyword evidence="3" id="KW-1185">Reference proteome</keyword>
<dbReference type="Pfam" id="PF00188">
    <property type="entry name" value="CAP"/>
    <property type="match status" value="1"/>
</dbReference>
<dbReference type="Gene3D" id="3.40.33.10">
    <property type="entry name" value="CAP"/>
    <property type="match status" value="1"/>
</dbReference>
<dbReference type="InterPro" id="IPR035940">
    <property type="entry name" value="CAP_sf"/>
</dbReference>
<protein>
    <recommendedName>
        <fullName evidence="1">SCP domain-containing protein</fullName>
    </recommendedName>
</protein>
<dbReference type="PANTHER" id="PTHR10334">
    <property type="entry name" value="CYSTEINE-RICH SECRETORY PROTEIN-RELATED"/>
    <property type="match status" value="1"/>
</dbReference>
<gene>
    <name evidence="2" type="ORF">SVUK_LOCUS1857</name>
</gene>
<evidence type="ECO:0000313" key="2">
    <source>
        <dbReference type="EMBL" id="VDM66859.1"/>
    </source>
</evidence>
<dbReference type="EMBL" id="UYYB01003918">
    <property type="protein sequence ID" value="VDM66859.1"/>
    <property type="molecule type" value="Genomic_DNA"/>
</dbReference>
<dbReference type="SMART" id="SM00198">
    <property type="entry name" value="SCP"/>
    <property type="match status" value="1"/>
</dbReference>
<dbReference type="OrthoDB" id="5876828at2759"/>
<organism evidence="2 3">
    <name type="scientific">Strongylus vulgaris</name>
    <name type="common">Blood worm</name>
    <dbReference type="NCBI Taxonomy" id="40348"/>
    <lineage>
        <taxon>Eukaryota</taxon>
        <taxon>Metazoa</taxon>
        <taxon>Ecdysozoa</taxon>
        <taxon>Nematoda</taxon>
        <taxon>Chromadorea</taxon>
        <taxon>Rhabditida</taxon>
        <taxon>Rhabditina</taxon>
        <taxon>Rhabditomorpha</taxon>
        <taxon>Strongyloidea</taxon>
        <taxon>Strongylidae</taxon>
        <taxon>Strongylus</taxon>
    </lineage>
</organism>
<feature type="domain" description="SCP" evidence="1">
    <location>
        <begin position="1"/>
        <end position="122"/>
    </location>
</feature>
<dbReference type="InterPro" id="IPR014044">
    <property type="entry name" value="CAP_dom"/>
</dbReference>
<evidence type="ECO:0000313" key="3">
    <source>
        <dbReference type="Proteomes" id="UP000270094"/>
    </source>
</evidence>
<dbReference type="CDD" id="cd05380">
    <property type="entry name" value="CAP_euk"/>
    <property type="match status" value="1"/>
</dbReference>
<dbReference type="AlphaFoldDB" id="A0A3P7IJ41"/>
<dbReference type="SUPFAM" id="SSF55797">
    <property type="entry name" value="PR-1-like"/>
    <property type="match status" value="1"/>
</dbReference>
<proteinExistence type="predicted"/>
<sequence length="148" mass="15966">MMRMKYNCELEAGALDQARLCSNTGSGFGGSNFGENIAQINRSAFPTKLEAIRKAISNWWKQSRGPVNIGPNVYYRSKHISAAAQFAQMAWHDVDQVGCGIAECNGFHSVVCHYSPQGVTVEQQIYRPGAPCSACPGGTTCTEGALCN</sequence>
<reference evidence="2 3" key="1">
    <citation type="submission" date="2018-11" db="EMBL/GenBank/DDBJ databases">
        <authorList>
            <consortium name="Pathogen Informatics"/>
        </authorList>
    </citation>
    <scope>NUCLEOTIDE SEQUENCE [LARGE SCALE GENOMIC DNA]</scope>
</reference>
<dbReference type="Proteomes" id="UP000270094">
    <property type="component" value="Unassembled WGS sequence"/>
</dbReference>
<accession>A0A3P7IJ41</accession>
<dbReference type="InterPro" id="IPR001283">
    <property type="entry name" value="CRISP-related"/>
</dbReference>
<evidence type="ECO:0000259" key="1">
    <source>
        <dbReference type="SMART" id="SM00198"/>
    </source>
</evidence>